<dbReference type="InterPro" id="IPR019775">
    <property type="entry name" value="WD40_repeat_CS"/>
</dbReference>
<dbReference type="PANTHER" id="PTHR14344">
    <property type="entry name" value="WD REPEAT PROTEIN"/>
    <property type="match status" value="1"/>
</dbReference>
<comment type="function">
    <text evidence="9">Together with methyltransferase FTSJ1, methylates the 2'-O-ribose of nucleotides at position 34 of the tRNA anticodon loop of substrate tRNAs. Required for the correct positioning of the substrate tRNA for methylation. Required to suppress amino acid starvation-induced autophagy. Enhances the STK11/LKB1-induced cell growth suppression activity.</text>
</comment>
<evidence type="ECO:0000256" key="6">
    <source>
        <dbReference type="ARBA" id="ARBA00038255"/>
    </source>
</evidence>
<evidence type="ECO:0000256" key="7">
    <source>
        <dbReference type="ARBA" id="ARBA00040154"/>
    </source>
</evidence>
<dbReference type="GO" id="GO:0005737">
    <property type="term" value="C:cytoplasm"/>
    <property type="evidence" value="ECO:0007669"/>
    <property type="project" value="UniProtKB-SubCell"/>
</dbReference>
<dbReference type="PROSITE" id="PS00678">
    <property type="entry name" value="WD_REPEATS_1"/>
    <property type="match status" value="2"/>
</dbReference>
<keyword evidence="4" id="KW-0819">tRNA processing</keyword>
<evidence type="ECO:0000256" key="1">
    <source>
        <dbReference type="ARBA" id="ARBA00004496"/>
    </source>
</evidence>
<evidence type="ECO:0000313" key="12">
    <source>
        <dbReference type="Ensembl" id="ENSCVAP00000031698.1"/>
    </source>
</evidence>
<protein>
    <recommendedName>
        <fullName evidence="7">tRNA (34-2'-O)-methyltransferase regulator WDR6</fullName>
    </recommendedName>
    <alternativeName>
        <fullName evidence="8">WD repeat-containing protein 6</fullName>
    </alternativeName>
</protein>
<dbReference type="PANTHER" id="PTHR14344:SF3">
    <property type="entry name" value="WD REPEAT-CONTAINING PROTEIN 6"/>
    <property type="match status" value="1"/>
</dbReference>
<evidence type="ECO:0000256" key="3">
    <source>
        <dbReference type="ARBA" id="ARBA00022574"/>
    </source>
</evidence>
<dbReference type="InterPro" id="IPR001680">
    <property type="entry name" value="WD40_rpt"/>
</dbReference>
<feature type="repeat" description="WD" evidence="11">
    <location>
        <begin position="170"/>
        <end position="203"/>
    </location>
</feature>
<dbReference type="InterPro" id="IPR011041">
    <property type="entry name" value="Quinoprot_gluc/sorb_DH_b-prop"/>
</dbReference>
<evidence type="ECO:0000256" key="8">
    <source>
        <dbReference type="ARBA" id="ARBA00041816"/>
    </source>
</evidence>
<dbReference type="SMART" id="SM00320">
    <property type="entry name" value="WD40"/>
    <property type="match status" value="6"/>
</dbReference>
<keyword evidence="3 11" id="KW-0853">WD repeat</keyword>
<comment type="similarity">
    <text evidence="6">Belongs to the WD repeat WDR6 family.</text>
</comment>
<dbReference type="Ensembl" id="ENSCVAT00000026777.1">
    <property type="protein sequence ID" value="ENSCVAP00000031698.1"/>
    <property type="gene ID" value="ENSCVAG00000021191.1"/>
</dbReference>
<dbReference type="InterPro" id="IPR011044">
    <property type="entry name" value="Quino_amine_DH_bsu"/>
</dbReference>
<comment type="subcellular location">
    <subcellularLocation>
        <location evidence="1">Cytoplasm</location>
    </subcellularLocation>
</comment>
<reference evidence="12" key="2">
    <citation type="submission" date="2025-09" db="UniProtKB">
        <authorList>
            <consortium name="Ensembl"/>
        </authorList>
    </citation>
    <scope>IDENTIFICATION</scope>
</reference>
<dbReference type="SUPFAM" id="SSF50978">
    <property type="entry name" value="WD40 repeat-like"/>
    <property type="match status" value="3"/>
</dbReference>
<evidence type="ECO:0000256" key="10">
    <source>
        <dbReference type="ARBA" id="ARBA00047056"/>
    </source>
</evidence>
<dbReference type="SUPFAM" id="SSF50952">
    <property type="entry name" value="Soluble quinoprotein glucose dehydrogenase"/>
    <property type="match status" value="1"/>
</dbReference>
<accession>A0A3Q2EGR3</accession>
<dbReference type="Pfam" id="PF00400">
    <property type="entry name" value="WD40"/>
    <property type="match status" value="3"/>
</dbReference>
<comment type="subunit">
    <text evidence="10">Interacts with FTSJ1; the interaction is direct, and required for 2'-O-methylation of position 34 in substrate tRNAs. Interacts with IRS4. Interacts with STK11/LKB1.</text>
</comment>
<name>A0A3Q2EGR3_CYPVA</name>
<proteinExistence type="inferred from homology"/>
<keyword evidence="2" id="KW-0963">Cytoplasm</keyword>
<dbReference type="Gene3D" id="2.130.10.10">
    <property type="entry name" value="YVTN repeat-like/Quinoprotein amine dehydrogenase"/>
    <property type="match status" value="3"/>
</dbReference>
<dbReference type="InterPro" id="IPR051973">
    <property type="entry name" value="tRNA_Anticodon_Mtase-Reg"/>
</dbReference>
<evidence type="ECO:0000256" key="9">
    <source>
        <dbReference type="ARBA" id="ARBA00045751"/>
    </source>
</evidence>
<evidence type="ECO:0000256" key="2">
    <source>
        <dbReference type="ARBA" id="ARBA00022490"/>
    </source>
</evidence>
<organism evidence="12 13">
    <name type="scientific">Cyprinodon variegatus</name>
    <name type="common">Sheepshead minnow</name>
    <dbReference type="NCBI Taxonomy" id="28743"/>
    <lineage>
        <taxon>Eukaryota</taxon>
        <taxon>Metazoa</taxon>
        <taxon>Chordata</taxon>
        <taxon>Craniata</taxon>
        <taxon>Vertebrata</taxon>
        <taxon>Euteleostomi</taxon>
        <taxon>Actinopterygii</taxon>
        <taxon>Neopterygii</taxon>
        <taxon>Teleostei</taxon>
        <taxon>Neoteleostei</taxon>
        <taxon>Acanthomorphata</taxon>
        <taxon>Ovalentaria</taxon>
        <taxon>Atherinomorphae</taxon>
        <taxon>Cyprinodontiformes</taxon>
        <taxon>Cyprinodontidae</taxon>
        <taxon>Cyprinodon</taxon>
    </lineage>
</organism>
<dbReference type="GO" id="GO:0030488">
    <property type="term" value="P:tRNA methylation"/>
    <property type="evidence" value="ECO:0007669"/>
    <property type="project" value="TreeGrafter"/>
</dbReference>
<evidence type="ECO:0000256" key="11">
    <source>
        <dbReference type="PROSITE-ProRule" id="PRU00221"/>
    </source>
</evidence>
<dbReference type="GeneTree" id="ENSGT00420000029923"/>
<dbReference type="AlphaFoldDB" id="A0A3Q2EGR3"/>
<sequence>RLQPRPKVGSSLGVLHHYRIHGIRPKRETQPAELGFYDFAVFGGKAVRLVRLHLDFQDVETLHLEVVGSLLELQDWALDVRWLPADRQSLLCVAVAHNAVLLLDSTTGNALVQCSCLEGCLLYSALLLVHESWRDTVLVGGTVFQQLVIWKPGGDDMAGCGHKAPVERRLLGHSGVIFSISYLQEKGYLASASDDRSIRVWDVGALGGPGGKCGDLNPICLRVLYGHQARVFSVRLSAGYAYSAGEDGACLVWDVVGGGKVIRTLKGHRAGGVRSLAVGRGTGGDETWVATGGADGGVRLWKVEEEKEGLEGRVTDLKFPGPGLPKVVSIAGEEQNMCWSQCLVCTDRGAVCQYRDGRWTTLWEGPSEFYSYCVMETVTTFVTNIGSTVTLCAVANISGSIQVFSTSDPLAGMRLTGRPGKIHSIFWKKGKDQLYLLASGAEGFVCRWYVEVKTKENSVLVLNVVPLPPFLLPLCSKRWLTAAICFQHSSNKVLWVCGDRRGSLLLFEENIEFNRSDDEEVNEGLQMGRKNRIMEDSTLQPLSCLFGVHGKHGVTSVFEYRGLFYSTGKDGCVRVFRVSGIQPGENESDLNLEVLRVQRACRGMEWLERLREARFVIAGFHAVHFVIWDPVRQERLMVVPCGGGHRSWSLWPSHTGVWAGCGALVFIKQGAVLTSQHPGEMLGSAGKDGGTGGWSLREGIHGRGIWCVSRLGRIEEIRNDSQTSKINTKMYWEIVVTGGEDTSLAVLAINPVSGVNKVLSVITDHISGVRTVTAVTQPRGNALSALLLSAGGRAQIQCNRLLVVWDRQRLTPSCQVVQVASHRLDLQWEKKRNRHKTVKMDPESRQVWMRLFSLNEAKGQIDMLWETFYHQRCVLCVASCTVMHGCLCFSRRFKLLFSTATDGRIAVWHLTESLLISADNSSGATAPPVPCLVIPAHQSGVNSLAVWVEKMGQEDGCLVTVASGGDDGQLTVSTVRVQYPENGKLQLHLLSQHSFPFAHAASLTALKLLSPGLLVSTSSDQRVCLWRVSGTDISHSGALCSHVADAAALAEKEIEPEGGGRLSDRGNGAK</sequence>
<dbReference type="InterPro" id="IPR015943">
    <property type="entry name" value="WD40/YVTN_repeat-like_dom_sf"/>
</dbReference>
<feature type="repeat" description="WD" evidence="11">
    <location>
        <begin position="224"/>
        <end position="255"/>
    </location>
</feature>
<evidence type="ECO:0000256" key="5">
    <source>
        <dbReference type="ARBA" id="ARBA00022737"/>
    </source>
</evidence>
<dbReference type="SUPFAM" id="SSF50969">
    <property type="entry name" value="YVTN repeat-like/Quinoprotein amine dehydrogenase"/>
    <property type="match status" value="1"/>
</dbReference>
<keyword evidence="13" id="KW-1185">Reference proteome</keyword>
<reference evidence="12" key="1">
    <citation type="submission" date="2025-08" db="UniProtKB">
        <authorList>
            <consortium name="Ensembl"/>
        </authorList>
    </citation>
    <scope>IDENTIFICATION</scope>
</reference>
<dbReference type="PROSITE" id="PS50294">
    <property type="entry name" value="WD_REPEATS_REGION"/>
    <property type="match status" value="1"/>
</dbReference>
<dbReference type="InterPro" id="IPR036322">
    <property type="entry name" value="WD40_repeat_dom_sf"/>
</dbReference>
<evidence type="ECO:0000256" key="4">
    <source>
        <dbReference type="ARBA" id="ARBA00022694"/>
    </source>
</evidence>
<keyword evidence="5" id="KW-0677">Repeat</keyword>
<dbReference type="Proteomes" id="UP000265020">
    <property type="component" value="Unassembled WGS sequence"/>
</dbReference>
<evidence type="ECO:0000313" key="13">
    <source>
        <dbReference type="Proteomes" id="UP000265020"/>
    </source>
</evidence>
<dbReference type="PROSITE" id="PS50082">
    <property type="entry name" value="WD_REPEATS_2"/>
    <property type="match status" value="2"/>
</dbReference>